<keyword evidence="3" id="KW-1185">Reference proteome</keyword>
<dbReference type="GeneID" id="118422601"/>
<protein>
    <submittedName>
        <fullName evidence="4">Uncharacterized protein LOC118422601</fullName>
    </submittedName>
</protein>
<proteinExistence type="predicted"/>
<dbReference type="KEGG" id="bfo:118422601"/>
<feature type="region of interest" description="Disordered" evidence="1">
    <location>
        <begin position="403"/>
        <end position="440"/>
    </location>
</feature>
<reference evidence="2" key="1">
    <citation type="journal article" date="2008" name="Nature">
        <title>The amphioxus genome and the evolution of the chordate karyotype.</title>
        <authorList>
            <consortium name="US DOE Joint Genome Institute (JGI-PGF)"/>
            <person name="Putnam N.H."/>
            <person name="Butts T."/>
            <person name="Ferrier D.E.K."/>
            <person name="Furlong R.F."/>
            <person name="Hellsten U."/>
            <person name="Kawashima T."/>
            <person name="Robinson-Rechavi M."/>
            <person name="Shoguchi E."/>
            <person name="Terry A."/>
            <person name="Yu J.-K."/>
            <person name="Benito-Gutierrez E.L."/>
            <person name="Dubchak I."/>
            <person name="Garcia-Fernandez J."/>
            <person name="Gibson-Brown J.J."/>
            <person name="Grigoriev I.V."/>
            <person name="Horton A.C."/>
            <person name="de Jong P.J."/>
            <person name="Jurka J."/>
            <person name="Kapitonov V.V."/>
            <person name="Kohara Y."/>
            <person name="Kuroki Y."/>
            <person name="Lindquist E."/>
            <person name="Lucas S."/>
            <person name="Osoegawa K."/>
            <person name="Pennacchio L.A."/>
            <person name="Salamov A.A."/>
            <person name="Satou Y."/>
            <person name="Sauka-Spengler T."/>
            <person name="Schmutz J."/>
            <person name="Shin-I T."/>
            <person name="Toyoda A."/>
            <person name="Bronner-Fraser M."/>
            <person name="Fujiyama A."/>
            <person name="Holland L.Z."/>
            <person name="Holland P.W.H."/>
            <person name="Satoh N."/>
            <person name="Rokhsar D.S."/>
        </authorList>
    </citation>
    <scope>NUCLEOTIDE SEQUENCE [LARGE SCALE GENOMIC DNA]</scope>
    <source>
        <strain evidence="2">S238N-H82</strain>
        <tissue evidence="2">Testes</tissue>
    </source>
</reference>
<dbReference type="RefSeq" id="XP_035686138.1">
    <property type="nucleotide sequence ID" value="XM_035830245.1"/>
</dbReference>
<gene>
    <name evidence="4" type="primary">LOC118422601</name>
    <name evidence="2" type="ORF">BRAFLDRAFT_125241</name>
</gene>
<evidence type="ECO:0000256" key="1">
    <source>
        <dbReference type="SAM" id="MobiDB-lite"/>
    </source>
</evidence>
<feature type="region of interest" description="Disordered" evidence="1">
    <location>
        <begin position="62"/>
        <end position="82"/>
    </location>
</feature>
<evidence type="ECO:0000313" key="2">
    <source>
        <dbReference type="EMBL" id="EEN60281.1"/>
    </source>
</evidence>
<dbReference type="Proteomes" id="UP000001554">
    <property type="component" value="Chromosome 9"/>
</dbReference>
<accession>C3YH45</accession>
<dbReference type="OrthoDB" id="10023951at2759"/>
<reference evidence="3" key="2">
    <citation type="journal article" date="2020" name="Nat. Ecol. Evol.">
        <title>Deeply conserved synteny resolves early events in vertebrate evolution.</title>
        <authorList>
            <person name="Simakov O."/>
            <person name="Marletaz F."/>
            <person name="Yue J.X."/>
            <person name="O'Connell B."/>
            <person name="Jenkins J."/>
            <person name="Brandt A."/>
            <person name="Calef R."/>
            <person name="Tung C.H."/>
            <person name="Huang T.K."/>
            <person name="Schmutz J."/>
            <person name="Satoh N."/>
            <person name="Yu J.K."/>
            <person name="Putnam N.H."/>
            <person name="Green R.E."/>
            <person name="Rokhsar D.S."/>
        </authorList>
    </citation>
    <scope>NUCLEOTIDE SEQUENCE [LARGE SCALE GENOMIC DNA]</scope>
    <source>
        <strain evidence="3">S238N-H82</strain>
    </source>
</reference>
<evidence type="ECO:0000313" key="3">
    <source>
        <dbReference type="Proteomes" id="UP000001554"/>
    </source>
</evidence>
<evidence type="ECO:0000313" key="4">
    <source>
        <dbReference type="RefSeq" id="XP_035686138.1"/>
    </source>
</evidence>
<organism>
    <name type="scientific">Branchiostoma floridae</name>
    <name type="common">Florida lancelet</name>
    <name type="synonym">Amphioxus</name>
    <dbReference type="NCBI Taxonomy" id="7739"/>
    <lineage>
        <taxon>Eukaryota</taxon>
        <taxon>Metazoa</taxon>
        <taxon>Chordata</taxon>
        <taxon>Cephalochordata</taxon>
        <taxon>Leptocardii</taxon>
        <taxon>Amphioxiformes</taxon>
        <taxon>Branchiostomatidae</taxon>
        <taxon>Branchiostoma</taxon>
    </lineage>
</organism>
<dbReference type="EMBL" id="GG666513">
    <property type="protein sequence ID" value="EEN60281.1"/>
    <property type="molecule type" value="Genomic_DNA"/>
</dbReference>
<dbReference type="AlphaFoldDB" id="C3YH45"/>
<name>C3YH45_BRAFL</name>
<reference evidence="4" key="3">
    <citation type="submission" date="2025-04" db="UniProtKB">
        <authorList>
            <consortium name="RefSeq"/>
        </authorList>
    </citation>
    <scope>IDENTIFICATION</scope>
    <source>
        <strain evidence="4">S238N-H82</strain>
        <tissue evidence="4">Testes</tissue>
    </source>
</reference>
<dbReference type="InParanoid" id="C3YH45"/>
<dbReference type="STRING" id="7739.C3YH45"/>
<sequence length="507" mass="55208">MEAKAAMKAAMMANKEQAEQKEETKVTEDTVTFDGGFFKVNSPAKTPQFHCRAGTPLKALNPMSEERRLSRTMDPQMRRKSNRLTPKPVSQLIQALTHTPGNKQSPVAMETMNKTPSSAGLRRSGRLTPQPMAALIPEDTPVAMGTTELVVVGTPLKLHSPIGEGSEFTDDAVAEECLEDGTVAITTEMVVVGTPVKLHSPIGEGSEFTEDGVTEEFLEDGTVPITTEIPEQGEERKQSFSMFLMPTTSAADDSGTNTLEPMETELTNTSDTEMHSPMKRSLTTMFDQEGHAKVKTPARRVARRSVVNFVSPPEEGCLAKPLPKTPAPSLFKSRPATEELPMFSPLTATVPDKPACATPATLLASLNMNHSRQEDTMDIGFTPPDQNPIRGTEGGVRTYRSSLSSDEEEEDPTINLMGFSPDPPIKVKKQSSSEDEETAGTAVRFAAITPSKKMRDYMGTDVVMSPVRRSMRLESAGAVNPPQTVVRNLHDLPEDVDYGYQPNKSVL</sequence>